<protein>
    <recommendedName>
        <fullName evidence="3">DUF4890 domain-containing protein</fullName>
    </recommendedName>
</protein>
<dbReference type="EMBL" id="QGDC01000002">
    <property type="protein sequence ID" value="RCH56220.1"/>
    <property type="molecule type" value="Genomic_DNA"/>
</dbReference>
<gene>
    <name evidence="1" type="ORF">DJ568_05665</name>
</gene>
<evidence type="ECO:0000313" key="1">
    <source>
        <dbReference type="EMBL" id="RCH56220.1"/>
    </source>
</evidence>
<accession>A0A367GSL4</accession>
<reference evidence="1 2" key="1">
    <citation type="submission" date="2018-05" db="EMBL/GenBank/DDBJ databases">
        <title>Mucilaginibacter hurinus sp. nov., isolated from briquette warehouse soil.</title>
        <authorList>
            <person name="Choi L."/>
        </authorList>
    </citation>
    <scope>NUCLEOTIDE SEQUENCE [LARGE SCALE GENOMIC DNA]</scope>
    <source>
        <strain evidence="1 2">ZR32</strain>
    </source>
</reference>
<name>A0A367GSL4_9SPHI</name>
<evidence type="ECO:0000313" key="2">
    <source>
        <dbReference type="Proteomes" id="UP000253209"/>
    </source>
</evidence>
<organism evidence="1 2">
    <name type="scientific">Mucilaginibacter hurinus</name>
    <dbReference type="NCBI Taxonomy" id="2201324"/>
    <lineage>
        <taxon>Bacteria</taxon>
        <taxon>Pseudomonadati</taxon>
        <taxon>Bacteroidota</taxon>
        <taxon>Sphingobacteriia</taxon>
        <taxon>Sphingobacteriales</taxon>
        <taxon>Sphingobacteriaceae</taxon>
        <taxon>Mucilaginibacter</taxon>
    </lineage>
</organism>
<dbReference type="AlphaFoldDB" id="A0A367GSL4"/>
<comment type="caution">
    <text evidence="1">The sequence shown here is derived from an EMBL/GenBank/DDBJ whole genome shotgun (WGS) entry which is preliminary data.</text>
</comment>
<sequence length="245" mass="27198">MQYLRRHTLQKLIIMKKVMLMIAFVAGIGTIASAQTRQHKTPQQRAEAMTNRLNEKLKLTADQSARVNSILLAQAASIDSLKAAAPQGDKKGNRGAFKSVFENTDRQLSTVLNAEQQKAYAALKTERKGKIKDGFKAHRKHKAPEERAAMVTKKLEKKLNLSADQSAKVSAILLAQATRMDSLKANKAQGDRTKNHAAFKGIRQNTDEQLSAVFNADQKKAYEEMKAARKEKMKERRGAAVQKAG</sequence>
<dbReference type="Proteomes" id="UP000253209">
    <property type="component" value="Unassembled WGS sequence"/>
</dbReference>
<proteinExistence type="predicted"/>
<keyword evidence="2" id="KW-1185">Reference proteome</keyword>
<evidence type="ECO:0008006" key="3">
    <source>
        <dbReference type="Google" id="ProtNLM"/>
    </source>
</evidence>